<gene>
    <name evidence="2" type="ORF">Esi_0055_0098</name>
</gene>
<dbReference type="EMBL" id="FN649740">
    <property type="protein sequence ID" value="CBJ27127.1"/>
    <property type="molecule type" value="Genomic_DNA"/>
</dbReference>
<dbReference type="PROSITE" id="PS50297">
    <property type="entry name" value="ANK_REP_REGION"/>
    <property type="match status" value="1"/>
</dbReference>
<evidence type="ECO:0000313" key="3">
    <source>
        <dbReference type="Proteomes" id="UP000002630"/>
    </source>
</evidence>
<name>D7G4B2_ECTSI</name>
<protein>
    <submittedName>
        <fullName evidence="2">Uncharacterized protein</fullName>
    </submittedName>
</protein>
<dbReference type="SUPFAM" id="SSF48403">
    <property type="entry name" value="Ankyrin repeat"/>
    <property type="match status" value="1"/>
</dbReference>
<dbReference type="EMBL" id="FN648763">
    <property type="protein sequence ID" value="CBJ27127.1"/>
    <property type="molecule type" value="Genomic_DNA"/>
</dbReference>
<reference evidence="2 3" key="1">
    <citation type="journal article" date="2010" name="Nature">
        <title>The Ectocarpus genome and the independent evolution of multicellularity in brown algae.</title>
        <authorList>
            <person name="Cock J.M."/>
            <person name="Sterck L."/>
            <person name="Rouze P."/>
            <person name="Scornet D."/>
            <person name="Allen A.E."/>
            <person name="Amoutzias G."/>
            <person name="Anthouard V."/>
            <person name="Artiguenave F."/>
            <person name="Aury J.M."/>
            <person name="Badger J.H."/>
            <person name="Beszteri B."/>
            <person name="Billiau K."/>
            <person name="Bonnet E."/>
            <person name="Bothwell J.H."/>
            <person name="Bowler C."/>
            <person name="Boyen C."/>
            <person name="Brownlee C."/>
            <person name="Carrano C.J."/>
            <person name="Charrier B."/>
            <person name="Cho G.Y."/>
            <person name="Coelho S.M."/>
            <person name="Collen J."/>
            <person name="Corre E."/>
            <person name="Da Silva C."/>
            <person name="Delage L."/>
            <person name="Delaroque N."/>
            <person name="Dittami S.M."/>
            <person name="Doulbeau S."/>
            <person name="Elias M."/>
            <person name="Farnham G."/>
            <person name="Gachon C.M."/>
            <person name="Gschloessl B."/>
            <person name="Heesch S."/>
            <person name="Jabbari K."/>
            <person name="Jubin C."/>
            <person name="Kawai H."/>
            <person name="Kimura K."/>
            <person name="Kloareg B."/>
            <person name="Kupper F.C."/>
            <person name="Lang D."/>
            <person name="Le Bail A."/>
            <person name="Leblanc C."/>
            <person name="Lerouge P."/>
            <person name="Lohr M."/>
            <person name="Lopez P.J."/>
            <person name="Martens C."/>
            <person name="Maumus F."/>
            <person name="Michel G."/>
            <person name="Miranda-Saavedra D."/>
            <person name="Morales J."/>
            <person name="Moreau H."/>
            <person name="Motomura T."/>
            <person name="Nagasato C."/>
            <person name="Napoli C.A."/>
            <person name="Nelson D.R."/>
            <person name="Nyvall-Collen P."/>
            <person name="Peters A.F."/>
            <person name="Pommier C."/>
            <person name="Potin P."/>
            <person name="Poulain J."/>
            <person name="Quesneville H."/>
            <person name="Read B."/>
            <person name="Rensing S.A."/>
            <person name="Ritter A."/>
            <person name="Rousvoal S."/>
            <person name="Samanta M."/>
            <person name="Samson G."/>
            <person name="Schroeder D.C."/>
            <person name="Segurens B."/>
            <person name="Strittmatter M."/>
            <person name="Tonon T."/>
            <person name="Tregear J.W."/>
            <person name="Valentin K."/>
            <person name="von Dassow P."/>
            <person name="Yamagishi T."/>
            <person name="Van de Peer Y."/>
            <person name="Wincker P."/>
        </authorList>
    </citation>
    <scope>NUCLEOTIDE SEQUENCE [LARGE SCALE GENOMIC DNA]</scope>
    <source>
        <strain evidence="3">Ec32 / CCAP1310/4</strain>
    </source>
</reference>
<proteinExistence type="predicted"/>
<dbReference type="InParanoid" id="D7G4B2"/>
<dbReference type="AlphaFoldDB" id="D7G4B2"/>
<sequence>MPRAGALQSGVTPLHRAAEVNSCQVAQVLINADASVNVRTSWGWYAPLHFALKRRVKKDIRSIRPHPRVEF</sequence>
<feature type="repeat" description="ANK" evidence="1">
    <location>
        <begin position="9"/>
        <end position="41"/>
    </location>
</feature>
<dbReference type="Pfam" id="PF13857">
    <property type="entry name" value="Ank_5"/>
    <property type="match status" value="1"/>
</dbReference>
<dbReference type="InterPro" id="IPR002110">
    <property type="entry name" value="Ankyrin_rpt"/>
</dbReference>
<evidence type="ECO:0000256" key="1">
    <source>
        <dbReference type="PROSITE-ProRule" id="PRU00023"/>
    </source>
</evidence>
<dbReference type="InterPro" id="IPR036770">
    <property type="entry name" value="Ankyrin_rpt-contain_sf"/>
</dbReference>
<keyword evidence="3" id="KW-1185">Reference proteome</keyword>
<keyword evidence="1" id="KW-0040">ANK repeat</keyword>
<dbReference type="Gene3D" id="1.25.40.20">
    <property type="entry name" value="Ankyrin repeat-containing domain"/>
    <property type="match status" value="1"/>
</dbReference>
<dbReference type="Proteomes" id="UP000002630">
    <property type="component" value="Linkage Group LG15"/>
</dbReference>
<accession>D7G4B2</accession>
<organism evidence="2 3">
    <name type="scientific">Ectocarpus siliculosus</name>
    <name type="common">Brown alga</name>
    <name type="synonym">Conferva siliculosa</name>
    <dbReference type="NCBI Taxonomy" id="2880"/>
    <lineage>
        <taxon>Eukaryota</taxon>
        <taxon>Sar</taxon>
        <taxon>Stramenopiles</taxon>
        <taxon>Ochrophyta</taxon>
        <taxon>PX clade</taxon>
        <taxon>Phaeophyceae</taxon>
        <taxon>Ectocarpales</taxon>
        <taxon>Ectocarpaceae</taxon>
        <taxon>Ectocarpus</taxon>
    </lineage>
</organism>
<evidence type="ECO:0000313" key="2">
    <source>
        <dbReference type="EMBL" id="CBJ27127.1"/>
    </source>
</evidence>
<dbReference type="PROSITE" id="PS50088">
    <property type="entry name" value="ANK_REPEAT"/>
    <property type="match status" value="1"/>
</dbReference>